<dbReference type="GO" id="GO:0005886">
    <property type="term" value="C:plasma membrane"/>
    <property type="evidence" value="ECO:0007669"/>
    <property type="project" value="UniProtKB-SubCell"/>
</dbReference>
<protein>
    <recommendedName>
        <fullName evidence="7">ABC transporter domain-containing protein</fullName>
    </recommendedName>
</protein>
<dbReference type="Gene3D" id="3.40.50.300">
    <property type="entry name" value="P-loop containing nucleotide triphosphate hydrolases"/>
    <property type="match status" value="1"/>
</dbReference>
<dbReference type="PANTHER" id="PTHR42711:SF5">
    <property type="entry name" value="ABC TRANSPORTER ATP-BINDING PROTEIN NATA"/>
    <property type="match status" value="1"/>
</dbReference>
<evidence type="ECO:0000313" key="8">
    <source>
        <dbReference type="EMBL" id="GIJ72678.1"/>
    </source>
</evidence>
<evidence type="ECO:0000256" key="1">
    <source>
        <dbReference type="ARBA" id="ARBA00004202"/>
    </source>
</evidence>
<reference evidence="8" key="1">
    <citation type="submission" date="2021-01" db="EMBL/GenBank/DDBJ databases">
        <title>Whole genome shotgun sequence of Virgisporangium ochraceum NBRC 16418.</title>
        <authorList>
            <person name="Komaki H."/>
            <person name="Tamura T."/>
        </authorList>
    </citation>
    <scope>NUCLEOTIDE SEQUENCE</scope>
    <source>
        <strain evidence="8">NBRC 16418</strain>
    </source>
</reference>
<dbReference type="Proteomes" id="UP000635606">
    <property type="component" value="Unassembled WGS sequence"/>
</dbReference>
<dbReference type="InterPro" id="IPR050763">
    <property type="entry name" value="ABC_transporter_ATP-binding"/>
</dbReference>
<keyword evidence="9" id="KW-1185">Reference proteome</keyword>
<dbReference type="InterPro" id="IPR027417">
    <property type="entry name" value="P-loop_NTPase"/>
</dbReference>
<dbReference type="GO" id="GO:0046677">
    <property type="term" value="P:response to antibiotic"/>
    <property type="evidence" value="ECO:0007669"/>
    <property type="project" value="UniProtKB-KW"/>
</dbReference>
<dbReference type="InterPro" id="IPR003593">
    <property type="entry name" value="AAA+_ATPase"/>
</dbReference>
<evidence type="ECO:0000256" key="4">
    <source>
        <dbReference type="ARBA" id="ARBA00022741"/>
    </source>
</evidence>
<evidence type="ECO:0000313" key="9">
    <source>
        <dbReference type="Proteomes" id="UP000635606"/>
    </source>
</evidence>
<comment type="similarity">
    <text evidence="2">Belongs to the ABC transporter superfamily.</text>
</comment>
<dbReference type="EMBL" id="BOPH01000104">
    <property type="protein sequence ID" value="GIJ72678.1"/>
    <property type="molecule type" value="Genomic_DNA"/>
</dbReference>
<organism evidence="8 9">
    <name type="scientific">Virgisporangium ochraceum</name>
    <dbReference type="NCBI Taxonomy" id="65505"/>
    <lineage>
        <taxon>Bacteria</taxon>
        <taxon>Bacillati</taxon>
        <taxon>Actinomycetota</taxon>
        <taxon>Actinomycetes</taxon>
        <taxon>Micromonosporales</taxon>
        <taxon>Micromonosporaceae</taxon>
        <taxon>Virgisporangium</taxon>
    </lineage>
</organism>
<feature type="domain" description="ABC transporter" evidence="7">
    <location>
        <begin position="4"/>
        <end position="239"/>
    </location>
</feature>
<evidence type="ECO:0000256" key="3">
    <source>
        <dbReference type="ARBA" id="ARBA00022448"/>
    </source>
</evidence>
<dbReference type="SMART" id="SM00382">
    <property type="entry name" value="AAA"/>
    <property type="match status" value="1"/>
</dbReference>
<name>A0A8J4A0L2_9ACTN</name>
<keyword evidence="6" id="KW-0046">Antibiotic resistance</keyword>
<dbReference type="PROSITE" id="PS50893">
    <property type="entry name" value="ABC_TRANSPORTER_2"/>
    <property type="match status" value="1"/>
</dbReference>
<dbReference type="AlphaFoldDB" id="A0A8J4A0L2"/>
<comment type="subcellular location">
    <subcellularLocation>
        <location evidence="1">Cell membrane</location>
        <topology evidence="1">Peripheral membrane protein</topology>
    </subcellularLocation>
</comment>
<dbReference type="GO" id="GO:0016887">
    <property type="term" value="F:ATP hydrolysis activity"/>
    <property type="evidence" value="ECO:0007669"/>
    <property type="project" value="InterPro"/>
</dbReference>
<sequence length="313" mass="33346">MAAVEIDAVGRVFRADGQEVHALRDVSFTIGPGEVVGLLGGNGAGKTTLTRILSTLLLPTSGRVSVFGNDVVREPRAVRSDIAVVFGGDRGLYVRLSGRQNMTFLATINGSPRRGLKDRVDAALNEAGLADAADRAVQTYSKGMRQRLHLAIGLLGRPRLLLLDEPTTGLDPIEAERVRGVIGDLRSSGVSVLLTSHLLLDVERLADRVVVLRKGTTVGDMTVAEFARTADCVATVTVRGRGARPSTGQIAGLDPDVTVDGDVWTARMTVKDWSPDSFGGLSRLLGAVEVVDVDVAPVRLEDVYSEFHQRTTG</sequence>
<keyword evidence="5" id="KW-0067">ATP-binding</keyword>
<dbReference type="InterPro" id="IPR003439">
    <property type="entry name" value="ABC_transporter-like_ATP-bd"/>
</dbReference>
<keyword evidence="3" id="KW-0813">Transport</keyword>
<proteinExistence type="inferred from homology"/>
<comment type="caution">
    <text evidence="8">The sequence shown here is derived from an EMBL/GenBank/DDBJ whole genome shotgun (WGS) entry which is preliminary data.</text>
</comment>
<evidence type="ECO:0000256" key="6">
    <source>
        <dbReference type="ARBA" id="ARBA00023251"/>
    </source>
</evidence>
<gene>
    <name evidence="8" type="ORF">Voc01_075950</name>
</gene>
<dbReference type="PANTHER" id="PTHR42711">
    <property type="entry name" value="ABC TRANSPORTER ATP-BINDING PROTEIN"/>
    <property type="match status" value="1"/>
</dbReference>
<dbReference type="Pfam" id="PF00005">
    <property type="entry name" value="ABC_tran"/>
    <property type="match status" value="1"/>
</dbReference>
<accession>A0A8J4A0L2</accession>
<dbReference type="SUPFAM" id="SSF52540">
    <property type="entry name" value="P-loop containing nucleoside triphosphate hydrolases"/>
    <property type="match status" value="1"/>
</dbReference>
<keyword evidence="4" id="KW-0547">Nucleotide-binding</keyword>
<evidence type="ECO:0000256" key="2">
    <source>
        <dbReference type="ARBA" id="ARBA00005417"/>
    </source>
</evidence>
<evidence type="ECO:0000259" key="7">
    <source>
        <dbReference type="PROSITE" id="PS50893"/>
    </source>
</evidence>
<dbReference type="GO" id="GO:0005524">
    <property type="term" value="F:ATP binding"/>
    <property type="evidence" value="ECO:0007669"/>
    <property type="project" value="UniProtKB-KW"/>
</dbReference>
<evidence type="ECO:0000256" key="5">
    <source>
        <dbReference type="ARBA" id="ARBA00022840"/>
    </source>
</evidence>